<reference evidence="3 4" key="1">
    <citation type="submission" date="2019-08" db="EMBL/GenBank/DDBJ databases">
        <title>Whole genome sequencing of chitin degrading bacteria Chitinophaga pinensis YS16.</title>
        <authorList>
            <person name="Singh R.P."/>
            <person name="Manchanda G."/>
            <person name="Maurya I.K."/>
            <person name="Joshi N.K."/>
            <person name="Srivastava A.K."/>
        </authorList>
    </citation>
    <scope>NUCLEOTIDE SEQUENCE [LARGE SCALE GENOMIC DNA]</scope>
    <source>
        <strain evidence="3 4">YS-16</strain>
    </source>
</reference>
<organism evidence="3 4">
    <name type="scientific">Chitinophaga pinensis</name>
    <dbReference type="NCBI Taxonomy" id="79329"/>
    <lineage>
        <taxon>Bacteria</taxon>
        <taxon>Pseudomonadati</taxon>
        <taxon>Bacteroidota</taxon>
        <taxon>Chitinophagia</taxon>
        <taxon>Chitinophagales</taxon>
        <taxon>Chitinophagaceae</taxon>
        <taxon>Chitinophaga</taxon>
    </lineage>
</organism>
<evidence type="ECO:0000313" key="3">
    <source>
        <dbReference type="EMBL" id="TWW00312.1"/>
    </source>
</evidence>
<keyword evidence="4" id="KW-1185">Reference proteome</keyword>
<evidence type="ECO:0000313" key="4">
    <source>
        <dbReference type="Proteomes" id="UP000318815"/>
    </source>
</evidence>
<dbReference type="Proteomes" id="UP000318815">
    <property type="component" value="Unassembled WGS sequence"/>
</dbReference>
<evidence type="ECO:0000256" key="1">
    <source>
        <dbReference type="ARBA" id="ARBA00022729"/>
    </source>
</evidence>
<dbReference type="EMBL" id="VOHS01000009">
    <property type="protein sequence ID" value="TWW00312.1"/>
    <property type="molecule type" value="Genomic_DNA"/>
</dbReference>
<accession>A0A5C6LTQ4</accession>
<dbReference type="InterPro" id="IPR050902">
    <property type="entry name" value="ABC_Transporter_SBP"/>
</dbReference>
<comment type="caution">
    <text evidence="3">The sequence shown here is derived from an EMBL/GenBank/DDBJ whole genome shotgun (WGS) entry which is preliminary data.</text>
</comment>
<name>A0A5C6LTQ4_9BACT</name>
<protein>
    <submittedName>
        <fullName evidence="3">ABC transporter substrate-binding protein</fullName>
    </submittedName>
</protein>
<dbReference type="NCBIfam" id="NF038402">
    <property type="entry name" value="TroA_like"/>
    <property type="match status" value="1"/>
</dbReference>
<sequence length="271" mass="31016">MQKMKTYTDQLGREVVIPFPPRRIISVVPSQTELLYDLGLDEEVVGITKFCVHPEQWFRQKQRIGGTKQLHLEEILALQPDLVIANKEENTAADIRYLMERVPVWVSDIQMMEDAVEMIIKVGEITGRHEQALQISKDISIRFSDLLKNTAHSKKLRTAYFIWRDPWMVAGGDTFIHHIMTEYCGLENVFAGNPRYPEVDAGSLLSSGCQVILLSSEPYPFKEKHIAELAELVPGARIMLVDGEMFSWYGSRLGKAAGYLQELWKLLYNCQ</sequence>
<gene>
    <name evidence="3" type="ORF">FEF09_11555</name>
</gene>
<evidence type="ECO:0000259" key="2">
    <source>
        <dbReference type="PROSITE" id="PS50983"/>
    </source>
</evidence>
<dbReference type="PANTHER" id="PTHR30535">
    <property type="entry name" value="VITAMIN B12-BINDING PROTEIN"/>
    <property type="match status" value="1"/>
</dbReference>
<dbReference type="AlphaFoldDB" id="A0A5C6LTQ4"/>
<dbReference type="Pfam" id="PF01497">
    <property type="entry name" value="Peripla_BP_2"/>
    <property type="match status" value="1"/>
</dbReference>
<dbReference type="OrthoDB" id="9816357at2"/>
<keyword evidence="1" id="KW-0732">Signal</keyword>
<dbReference type="SUPFAM" id="SSF53807">
    <property type="entry name" value="Helical backbone' metal receptor"/>
    <property type="match status" value="1"/>
</dbReference>
<feature type="domain" description="Fe/B12 periplasmic-binding" evidence="2">
    <location>
        <begin position="23"/>
        <end position="271"/>
    </location>
</feature>
<proteinExistence type="predicted"/>
<dbReference type="PANTHER" id="PTHR30535:SF35">
    <property type="entry name" value="PERIPLASMIC BINDING PROTEIN"/>
    <property type="match status" value="1"/>
</dbReference>
<dbReference type="PROSITE" id="PS50983">
    <property type="entry name" value="FE_B12_PBP"/>
    <property type="match status" value="1"/>
</dbReference>
<dbReference type="InterPro" id="IPR054828">
    <property type="entry name" value="Vit_B12_bind_prot"/>
</dbReference>
<dbReference type="InterPro" id="IPR002491">
    <property type="entry name" value="ABC_transptr_periplasmic_BD"/>
</dbReference>
<dbReference type="Gene3D" id="3.40.50.1980">
    <property type="entry name" value="Nitrogenase molybdenum iron protein domain"/>
    <property type="match status" value="2"/>
</dbReference>